<dbReference type="InterPro" id="IPR002048">
    <property type="entry name" value="EF_hand_dom"/>
</dbReference>
<organism evidence="5 6">
    <name type="scientific">Cognatiluteimonas sedimenti</name>
    <dbReference type="NCBI Taxonomy" id="2927791"/>
    <lineage>
        <taxon>Bacteria</taxon>
        <taxon>Pseudomonadati</taxon>
        <taxon>Pseudomonadota</taxon>
        <taxon>Gammaproteobacteria</taxon>
        <taxon>Lysobacterales</taxon>
        <taxon>Lysobacteraceae</taxon>
        <taxon>Cognatiluteimonas</taxon>
    </lineage>
</organism>
<name>A0ABT0A6F7_9GAMM</name>
<dbReference type="SMART" id="SM00054">
    <property type="entry name" value="EFh"/>
    <property type="match status" value="4"/>
</dbReference>
<dbReference type="RefSeq" id="WP_243322207.1">
    <property type="nucleotide sequence ID" value="NZ_JALGCL010000004.1"/>
</dbReference>
<dbReference type="Pfam" id="PF13202">
    <property type="entry name" value="EF-hand_5"/>
    <property type="match status" value="6"/>
</dbReference>
<feature type="domain" description="EF-hand" evidence="4">
    <location>
        <begin position="44"/>
        <end position="79"/>
    </location>
</feature>
<keyword evidence="3" id="KW-0732">Signal</keyword>
<dbReference type="InterPro" id="IPR011992">
    <property type="entry name" value="EF-hand-dom_pair"/>
</dbReference>
<evidence type="ECO:0000313" key="5">
    <source>
        <dbReference type="EMBL" id="MCJ0826578.1"/>
    </source>
</evidence>
<comment type="caution">
    <text evidence="5">The sequence shown here is derived from an EMBL/GenBank/DDBJ whole genome shotgun (WGS) entry which is preliminary data.</text>
</comment>
<accession>A0ABT0A6F7</accession>
<dbReference type="PANTHER" id="PTHR10827">
    <property type="entry name" value="RETICULOCALBIN"/>
    <property type="match status" value="1"/>
</dbReference>
<evidence type="ECO:0000256" key="2">
    <source>
        <dbReference type="ARBA" id="ARBA00022737"/>
    </source>
</evidence>
<evidence type="ECO:0000259" key="4">
    <source>
        <dbReference type="PROSITE" id="PS50222"/>
    </source>
</evidence>
<feature type="signal peptide" evidence="3">
    <location>
        <begin position="1"/>
        <end position="23"/>
    </location>
</feature>
<reference evidence="5 6" key="1">
    <citation type="submission" date="2022-03" db="EMBL/GenBank/DDBJ databases">
        <title>Luteimonas soily sp. nov., a novel bacterium isolated from the soil.</title>
        <authorList>
            <person name="Zhang X."/>
        </authorList>
    </citation>
    <scope>NUCLEOTIDE SEQUENCE [LARGE SCALE GENOMIC DNA]</scope>
    <source>
        <strain evidence="5 6">50</strain>
    </source>
</reference>
<keyword evidence="1" id="KW-0479">Metal-binding</keyword>
<dbReference type="Proteomes" id="UP001165423">
    <property type="component" value="Unassembled WGS sequence"/>
</dbReference>
<dbReference type="InterPro" id="IPR018247">
    <property type="entry name" value="EF_Hand_1_Ca_BS"/>
</dbReference>
<sequence>MRISHSLLATAVLAAIVATGAWAGDDDMFTRMDSNHDGRISAQEHDAGAAAKFARNDANHDGMLDADEMRSRMGRQAGGMHAGGMQGGDWMAKMDGNHDGVITADEHAAMAKAMFDRMDANHDGRLAGAELEGGHGMRGQRMGDHAMPEGMAHGDRGMGDHAMAGHGMHGQGGMAGAGMRKQAMMDTDNDGKVSASEHAAGARAMFARVDADHDGYISKAEFDARLKAMPPPK</sequence>
<feature type="domain" description="EF-hand" evidence="4">
    <location>
        <begin position="197"/>
        <end position="232"/>
    </location>
</feature>
<dbReference type="PROSITE" id="PS50222">
    <property type="entry name" value="EF_HAND_2"/>
    <property type="match status" value="3"/>
</dbReference>
<feature type="domain" description="EF-hand" evidence="4">
    <location>
        <begin position="106"/>
        <end position="141"/>
    </location>
</feature>
<keyword evidence="6" id="KW-1185">Reference proteome</keyword>
<gene>
    <name evidence="5" type="ORF">MQC88_11555</name>
</gene>
<dbReference type="Gene3D" id="1.10.238.10">
    <property type="entry name" value="EF-hand"/>
    <property type="match status" value="3"/>
</dbReference>
<evidence type="ECO:0000256" key="1">
    <source>
        <dbReference type="ARBA" id="ARBA00022723"/>
    </source>
</evidence>
<protein>
    <submittedName>
        <fullName evidence="5">EF-hand domain-containing protein</fullName>
    </submittedName>
</protein>
<dbReference type="SUPFAM" id="SSF47473">
    <property type="entry name" value="EF-hand"/>
    <property type="match status" value="2"/>
</dbReference>
<evidence type="ECO:0000256" key="3">
    <source>
        <dbReference type="SAM" id="SignalP"/>
    </source>
</evidence>
<dbReference type="PROSITE" id="PS00018">
    <property type="entry name" value="EF_HAND_1"/>
    <property type="match status" value="3"/>
</dbReference>
<dbReference type="EMBL" id="JALGCL010000004">
    <property type="protein sequence ID" value="MCJ0826578.1"/>
    <property type="molecule type" value="Genomic_DNA"/>
</dbReference>
<keyword evidence="2" id="KW-0677">Repeat</keyword>
<dbReference type="PANTHER" id="PTHR10827:SF98">
    <property type="entry name" value="45 KDA CALCIUM-BINDING PROTEIN"/>
    <property type="match status" value="1"/>
</dbReference>
<evidence type="ECO:0000313" key="6">
    <source>
        <dbReference type="Proteomes" id="UP001165423"/>
    </source>
</evidence>
<proteinExistence type="predicted"/>
<feature type="chain" id="PRO_5046584411" evidence="3">
    <location>
        <begin position="24"/>
        <end position="233"/>
    </location>
</feature>